<feature type="signal peptide" evidence="1">
    <location>
        <begin position="1"/>
        <end position="23"/>
    </location>
</feature>
<evidence type="ECO:0000256" key="1">
    <source>
        <dbReference type="SAM" id="SignalP"/>
    </source>
</evidence>
<evidence type="ECO:0000313" key="2">
    <source>
        <dbReference type="EMBL" id="MBC3883510.1"/>
    </source>
</evidence>
<proteinExistence type="predicted"/>
<sequence length="190" mass="20414">MKKLVSVVVASLLVTACSTPLQQGSSANNADGKHADLQVVSNWLLIAKDVADQIKLGTDKIGAPVYVTPPVNPSNFSQAFYTQVVTSLVNQGVLVRKFNDGTAQIIDIDTQLVRFSSERQVNRRFLGIPVAGNGSGTTAATPAYEIIVTTSLVKNSQYVARRTDAYPVNEYDASLYNRDGGFNFKVTGGQ</sequence>
<protein>
    <recommendedName>
        <fullName evidence="4">FlgO domain-containing protein</fullName>
    </recommendedName>
</protein>
<keyword evidence="1" id="KW-0732">Signal</keyword>
<dbReference type="PROSITE" id="PS51257">
    <property type="entry name" value="PROKAR_LIPOPROTEIN"/>
    <property type="match status" value="1"/>
</dbReference>
<keyword evidence="3" id="KW-1185">Reference proteome</keyword>
<evidence type="ECO:0008006" key="4">
    <source>
        <dbReference type="Google" id="ProtNLM"/>
    </source>
</evidence>
<dbReference type="RefSeq" id="WP_186861213.1">
    <property type="nucleotide sequence ID" value="NZ_JACOGC010000001.1"/>
</dbReference>
<accession>A0ABR6YIA9</accession>
<comment type="caution">
    <text evidence="2">The sequence shown here is derived from an EMBL/GenBank/DDBJ whole genome shotgun (WGS) entry which is preliminary data.</text>
</comment>
<feature type="chain" id="PRO_5045872068" description="FlgO domain-containing protein" evidence="1">
    <location>
        <begin position="24"/>
        <end position="190"/>
    </location>
</feature>
<evidence type="ECO:0000313" key="3">
    <source>
        <dbReference type="Proteomes" id="UP000613113"/>
    </source>
</evidence>
<name>A0ABR6YIA9_9BURK</name>
<reference evidence="2 3" key="1">
    <citation type="submission" date="2020-08" db="EMBL/GenBank/DDBJ databases">
        <title>Novel species isolated from subtropical streams in China.</title>
        <authorList>
            <person name="Lu H."/>
        </authorList>
    </citation>
    <scope>NUCLEOTIDE SEQUENCE [LARGE SCALE GENOMIC DNA]</scope>
    <source>
        <strain evidence="2 3">FT31W</strain>
    </source>
</reference>
<organism evidence="2 3">
    <name type="scientific">Undibacterium griseum</name>
    <dbReference type="NCBI Taxonomy" id="2762295"/>
    <lineage>
        <taxon>Bacteria</taxon>
        <taxon>Pseudomonadati</taxon>
        <taxon>Pseudomonadota</taxon>
        <taxon>Betaproteobacteria</taxon>
        <taxon>Burkholderiales</taxon>
        <taxon>Oxalobacteraceae</taxon>
        <taxon>Undibacterium</taxon>
    </lineage>
</organism>
<gene>
    <name evidence="2" type="ORF">H8K27_00040</name>
</gene>
<dbReference type="Proteomes" id="UP000613113">
    <property type="component" value="Unassembled WGS sequence"/>
</dbReference>
<dbReference type="EMBL" id="JACOGC010000001">
    <property type="protein sequence ID" value="MBC3883510.1"/>
    <property type="molecule type" value="Genomic_DNA"/>
</dbReference>